<organism evidence="1 2">
    <name type="scientific">Corynebacterium mastitidis</name>
    <dbReference type="NCBI Taxonomy" id="161890"/>
    <lineage>
        <taxon>Bacteria</taxon>
        <taxon>Bacillati</taxon>
        <taxon>Actinomycetota</taxon>
        <taxon>Actinomycetes</taxon>
        <taxon>Mycobacteriales</taxon>
        <taxon>Corynebacteriaceae</taxon>
        <taxon>Corynebacterium</taxon>
    </lineage>
</organism>
<sequence>MLSTQESFSLSEVFEEPISEAYVFCTYADEERGEELGFDRKSFYSIDRDYMSWETNTGIGVKFRDEEKEPLVEWFSPTRINSCPSAGDAYRKIDPEGPITIEIEKVKFQRYGVREVKNLFYPDNADAEGEK</sequence>
<evidence type="ECO:0000313" key="1">
    <source>
        <dbReference type="EMBL" id="PKF67869.1"/>
    </source>
</evidence>
<name>A0A2N0X583_9CORY</name>
<evidence type="ECO:0000313" key="2">
    <source>
        <dbReference type="Proteomes" id="UP000233249"/>
    </source>
</evidence>
<reference evidence="1 2" key="1">
    <citation type="submission" date="2017-12" db="EMBL/GenBank/DDBJ databases">
        <title>Corynebacterium mastitidis 16-1433 Genome.</title>
        <authorList>
            <person name="Gulvik C.A."/>
        </authorList>
    </citation>
    <scope>NUCLEOTIDE SEQUENCE [LARGE SCALE GENOMIC DNA]</scope>
    <source>
        <strain evidence="1 2">16-1433</strain>
    </source>
</reference>
<comment type="caution">
    <text evidence="1">The sequence shown here is derived from an EMBL/GenBank/DDBJ whole genome shotgun (WGS) entry which is preliminary data.</text>
</comment>
<proteinExistence type="predicted"/>
<dbReference type="AlphaFoldDB" id="A0A2N0X583"/>
<dbReference type="RefSeq" id="WP_101174291.1">
    <property type="nucleotide sequence ID" value="NZ_JBBMMG010000026.1"/>
</dbReference>
<dbReference type="Proteomes" id="UP000233249">
    <property type="component" value="Unassembled WGS sequence"/>
</dbReference>
<gene>
    <name evidence="1" type="ORF">CXB45_09995</name>
</gene>
<dbReference type="EMBL" id="PJAF01000037">
    <property type="protein sequence ID" value="PKF67869.1"/>
    <property type="molecule type" value="Genomic_DNA"/>
</dbReference>
<accession>A0A2N0X583</accession>
<protein>
    <submittedName>
        <fullName evidence="1">Uncharacterized protein</fullName>
    </submittedName>
</protein>